<protein>
    <submittedName>
        <fullName evidence="1">Uncharacterized protein</fullName>
    </submittedName>
</protein>
<reference evidence="1 2" key="2">
    <citation type="journal article" date="2022" name="Mol. Ecol. Resour.">
        <title>The genomes of chicory, endive, great burdock and yacon provide insights into Asteraceae paleo-polyploidization history and plant inulin production.</title>
        <authorList>
            <person name="Fan W."/>
            <person name="Wang S."/>
            <person name="Wang H."/>
            <person name="Wang A."/>
            <person name="Jiang F."/>
            <person name="Liu H."/>
            <person name="Zhao H."/>
            <person name="Xu D."/>
            <person name="Zhang Y."/>
        </authorList>
    </citation>
    <scope>NUCLEOTIDE SEQUENCE [LARGE SCALE GENOMIC DNA]</scope>
    <source>
        <strain evidence="2">cv. Niubang</strain>
    </source>
</reference>
<comment type="caution">
    <text evidence="1">The sequence shown here is derived from an EMBL/GenBank/DDBJ whole genome shotgun (WGS) entry which is preliminary data.</text>
</comment>
<reference evidence="2" key="1">
    <citation type="journal article" date="2022" name="Mol. Ecol. Resour.">
        <title>The genomes of chicory, endive, great burdock and yacon provide insights into Asteraceae palaeo-polyploidization history and plant inulin production.</title>
        <authorList>
            <person name="Fan W."/>
            <person name="Wang S."/>
            <person name="Wang H."/>
            <person name="Wang A."/>
            <person name="Jiang F."/>
            <person name="Liu H."/>
            <person name="Zhao H."/>
            <person name="Xu D."/>
            <person name="Zhang Y."/>
        </authorList>
    </citation>
    <scope>NUCLEOTIDE SEQUENCE [LARGE SCALE GENOMIC DNA]</scope>
    <source>
        <strain evidence="2">cv. Niubang</strain>
    </source>
</reference>
<accession>A0ACB8YFY2</accession>
<keyword evidence="2" id="KW-1185">Reference proteome</keyword>
<evidence type="ECO:0000313" key="1">
    <source>
        <dbReference type="EMBL" id="KAI3684199.1"/>
    </source>
</evidence>
<evidence type="ECO:0000313" key="2">
    <source>
        <dbReference type="Proteomes" id="UP001055879"/>
    </source>
</evidence>
<gene>
    <name evidence="1" type="ORF">L6452_33419</name>
</gene>
<organism evidence="1 2">
    <name type="scientific">Arctium lappa</name>
    <name type="common">Greater burdock</name>
    <name type="synonym">Lappa major</name>
    <dbReference type="NCBI Taxonomy" id="4217"/>
    <lineage>
        <taxon>Eukaryota</taxon>
        <taxon>Viridiplantae</taxon>
        <taxon>Streptophyta</taxon>
        <taxon>Embryophyta</taxon>
        <taxon>Tracheophyta</taxon>
        <taxon>Spermatophyta</taxon>
        <taxon>Magnoliopsida</taxon>
        <taxon>eudicotyledons</taxon>
        <taxon>Gunneridae</taxon>
        <taxon>Pentapetalae</taxon>
        <taxon>asterids</taxon>
        <taxon>campanulids</taxon>
        <taxon>Asterales</taxon>
        <taxon>Asteraceae</taxon>
        <taxon>Carduoideae</taxon>
        <taxon>Cardueae</taxon>
        <taxon>Arctiinae</taxon>
        <taxon>Arctium</taxon>
    </lineage>
</organism>
<sequence>MQDQLLGVKIPWPKVSVLIHTSYIRNGFVVFSIESVKLIPPHKNLIDLLVADSLRLLRIEVVRFRGGGGGSGEHSGCY</sequence>
<dbReference type="EMBL" id="CM042058">
    <property type="protein sequence ID" value="KAI3684199.1"/>
    <property type="molecule type" value="Genomic_DNA"/>
</dbReference>
<name>A0ACB8YFY2_ARCLA</name>
<proteinExistence type="predicted"/>
<dbReference type="Proteomes" id="UP001055879">
    <property type="component" value="Linkage Group LG12"/>
</dbReference>